<dbReference type="AlphaFoldDB" id="A0A0H5PK78"/>
<evidence type="ECO:0000313" key="3">
    <source>
        <dbReference type="Proteomes" id="UP000057820"/>
    </source>
</evidence>
<dbReference type="KEGG" id="nfr:ERS450000_05181"/>
<dbReference type="Pfam" id="PF09995">
    <property type="entry name" value="MPAB_Lcp_cat"/>
    <property type="match status" value="1"/>
</dbReference>
<keyword evidence="2" id="KW-0614">Plasmid</keyword>
<dbReference type="EMBL" id="LN868939">
    <property type="protein sequence ID" value="CRY82851.1"/>
    <property type="molecule type" value="Genomic_DNA"/>
</dbReference>
<protein>
    <submittedName>
        <fullName evidence="2">Uncharacterized protein conserved in bacteria</fullName>
    </submittedName>
</protein>
<accession>A0A0H5PK78</accession>
<dbReference type="InterPro" id="IPR018713">
    <property type="entry name" value="MPAB/Lcp_cat_dom"/>
</dbReference>
<proteinExistence type="predicted"/>
<sequence length="289" mass="32864">MSAPLRATTPEPTPSSRYGTGEDFHMEEFWSGIAAFLGGTANVIMQLSHPPVAYGVLESTVDSGKVTLHPFKRLRTTLTYLAVAMMGTDAEREAYREAVNTSHRSVRSTSESPVKYNAFDPKLQLWVAACLFYGILDTEERLHGPLDDATADALYAYSARLGTTLQMRPEMWPADRQAFQEYWTAELATKSIDARTRAYFDGLIDLRMLPLPLRLNAPFHRFVVTGLLPQHLRDEMGMTWSPMREHALRLLLLVIGAVHRRLPRALRLFPMNFYLWDLRRRLRAGKPLV</sequence>
<reference evidence="3" key="1">
    <citation type="submission" date="2015-03" db="EMBL/GenBank/DDBJ databases">
        <authorList>
            <consortium name="Pathogen Informatics"/>
        </authorList>
    </citation>
    <scope>NUCLEOTIDE SEQUENCE [LARGE SCALE GENOMIC DNA]</scope>
    <source>
        <strain evidence="3">NCTC11134</strain>
        <plasmid evidence="3">2</plasmid>
    </source>
</reference>
<geneLocation type="plasmid" evidence="2">
    <name>2</name>
</geneLocation>
<dbReference type="PANTHER" id="PTHR36151:SF3">
    <property type="entry name" value="ER-BOUND OXYGENASE MPAB_MPAB'_RUBBER OXYGENASE CATALYTIC DOMAIN-CONTAINING PROTEIN"/>
    <property type="match status" value="1"/>
</dbReference>
<evidence type="ECO:0000313" key="2">
    <source>
        <dbReference type="EMBL" id="CRY82851.1"/>
    </source>
</evidence>
<feature type="domain" description="ER-bound oxygenase mpaB/mpaB'/Rubber oxygenase catalytic" evidence="1">
    <location>
        <begin position="32"/>
        <end position="256"/>
    </location>
</feature>
<dbReference type="Proteomes" id="UP000057820">
    <property type="component" value="Plasmid 2"/>
</dbReference>
<dbReference type="GO" id="GO:0016491">
    <property type="term" value="F:oxidoreductase activity"/>
    <property type="evidence" value="ECO:0007669"/>
    <property type="project" value="InterPro"/>
</dbReference>
<evidence type="ECO:0000259" key="1">
    <source>
        <dbReference type="Pfam" id="PF09995"/>
    </source>
</evidence>
<name>A0A0H5PK78_NOCFR</name>
<dbReference type="RefSeq" id="WP_060594506.1">
    <property type="nucleotide sequence ID" value="NZ_CP031418.1"/>
</dbReference>
<organism evidence="2 3">
    <name type="scientific">Nocardia farcinica</name>
    <dbReference type="NCBI Taxonomy" id="37329"/>
    <lineage>
        <taxon>Bacteria</taxon>
        <taxon>Bacillati</taxon>
        <taxon>Actinomycetota</taxon>
        <taxon>Actinomycetes</taxon>
        <taxon>Mycobacteriales</taxon>
        <taxon>Nocardiaceae</taxon>
        <taxon>Nocardia</taxon>
    </lineage>
</organism>
<dbReference type="PANTHER" id="PTHR36151">
    <property type="entry name" value="BLR2777 PROTEIN"/>
    <property type="match status" value="1"/>
</dbReference>
<gene>
    <name evidence="2" type="ORF">ERS450000_05181</name>
</gene>